<dbReference type="Gramene" id="OB11G27010.1">
    <property type="protein sequence ID" value="OB11G27010.1"/>
    <property type="gene ID" value="OB11G27010"/>
</dbReference>
<keyword evidence="3" id="KW-0611">Plant defense</keyword>
<reference evidence="6" key="1">
    <citation type="journal article" date="2013" name="Nat. Commun.">
        <title>Whole-genome sequencing of Oryza brachyantha reveals mechanisms underlying Oryza genome evolution.</title>
        <authorList>
            <person name="Chen J."/>
            <person name="Huang Q."/>
            <person name="Gao D."/>
            <person name="Wang J."/>
            <person name="Lang Y."/>
            <person name="Liu T."/>
            <person name="Li B."/>
            <person name="Bai Z."/>
            <person name="Luis Goicoechea J."/>
            <person name="Liang C."/>
            <person name="Chen C."/>
            <person name="Zhang W."/>
            <person name="Sun S."/>
            <person name="Liao Y."/>
            <person name="Zhang X."/>
            <person name="Yang L."/>
            <person name="Song C."/>
            <person name="Wang M."/>
            <person name="Shi J."/>
            <person name="Liu G."/>
            <person name="Liu J."/>
            <person name="Zhou H."/>
            <person name="Zhou W."/>
            <person name="Yu Q."/>
            <person name="An N."/>
            <person name="Chen Y."/>
            <person name="Cai Q."/>
            <person name="Wang B."/>
            <person name="Liu B."/>
            <person name="Min J."/>
            <person name="Huang Y."/>
            <person name="Wu H."/>
            <person name="Li Z."/>
            <person name="Zhang Y."/>
            <person name="Yin Y."/>
            <person name="Song W."/>
            <person name="Jiang J."/>
            <person name="Jackson S.A."/>
            <person name="Wing R.A."/>
            <person name="Wang J."/>
            <person name="Chen M."/>
        </authorList>
    </citation>
    <scope>NUCLEOTIDE SEQUENCE [LARGE SCALE GENOMIC DNA]</scope>
    <source>
        <strain evidence="6">cv. IRGC 101232</strain>
    </source>
</reference>
<sequence>MNIKEEKQVQNLKHIGVKIVNKCGGLPLAIRVIAKVLASQDHTDNEWKRILAGNAWSMRKLPNELRGALYLSYEALPHQLKQCFLYCALYPEDAAIWRDDITRMWVAEGFIDEQEGQLLEYTAERYYYELIHRNMLQADIYYADHSRCKMHDLLRQLACHLSREECFVGDPESLGTNTMRKVRRILVVTEKETMVLPSIDKDQYKVRTYRTSYKTPLQVDNSLFKQLKYVRVLDLTSSLVQNIPSCIGNLIHLRLLDLDGTNISHLPESIGRIQSLQILNLQRCKNLYSLPLATTQLCNLRRLGLDRTPINQVPNRIGRLKFLNDLRGFPIGGGNDNTKLQDGWNLKELAHLSQLLRFNLTRLERATSCDSTESLLLTEKEHLKVLTLGCSEPTDEAYSKEDVINVEKIFEQLKPPCNLEDLRIWKFFGCRLPTWLGTTHLSSVKFLQLIDCKSCAHLPSIGHLPNLEYLRIDGATAITKIGPEFVGYRVGNLESTEALAFPKLETLLFNNMPNWEEWCFVEEVEKADAVVKEGGEDGTTASKPKGEETLPPWSSSWLLPCLKTLELKNCPKLRSLPRELGQQATNLKELLITEATCLKTVEDLRFLSGYLLVGDCEGLERVSNLPQVRELLVSDCPNLRSVEELRNLEQLLLSKEMQEISMLWVSQLQEQRRQLHGDELEVNEWL</sequence>
<dbReference type="InterPro" id="IPR032675">
    <property type="entry name" value="LRR_dom_sf"/>
</dbReference>
<proteinExistence type="predicted"/>
<dbReference type="GO" id="GO:0009626">
    <property type="term" value="P:plant-type hypersensitive response"/>
    <property type="evidence" value="ECO:0007669"/>
    <property type="project" value="UniProtKB-ARBA"/>
</dbReference>
<dbReference type="eggNOG" id="KOG4658">
    <property type="taxonomic scope" value="Eukaryota"/>
</dbReference>
<dbReference type="InterPro" id="IPR042197">
    <property type="entry name" value="Apaf_helical"/>
</dbReference>
<dbReference type="InterPro" id="IPR044974">
    <property type="entry name" value="Disease_R_plants"/>
</dbReference>
<dbReference type="PANTHER" id="PTHR23155:SF1165">
    <property type="entry name" value="OS11G0676100 PROTEIN"/>
    <property type="match status" value="1"/>
</dbReference>
<evidence type="ECO:0000313" key="6">
    <source>
        <dbReference type="EnsemblPlants" id="OB11G27010.1"/>
    </source>
</evidence>
<name>J3NA65_ORYBR</name>
<dbReference type="Gene3D" id="1.10.10.10">
    <property type="entry name" value="Winged helix-like DNA-binding domain superfamily/Winged helix DNA-binding domain"/>
    <property type="match status" value="1"/>
</dbReference>
<dbReference type="EnsemblPlants" id="OB11G27010.1">
    <property type="protein sequence ID" value="OB11G27010.1"/>
    <property type="gene ID" value="OB11G27010"/>
</dbReference>
<protein>
    <submittedName>
        <fullName evidence="6">Uncharacterized protein</fullName>
    </submittedName>
</protein>
<dbReference type="Pfam" id="PF23559">
    <property type="entry name" value="WHD_DRP"/>
    <property type="match status" value="1"/>
</dbReference>
<dbReference type="Gene3D" id="3.80.10.10">
    <property type="entry name" value="Ribonuclease Inhibitor"/>
    <property type="match status" value="2"/>
</dbReference>
<dbReference type="GO" id="GO:0042742">
    <property type="term" value="P:defense response to bacterium"/>
    <property type="evidence" value="ECO:0007669"/>
    <property type="project" value="UniProtKB-ARBA"/>
</dbReference>
<dbReference type="SUPFAM" id="SSF52058">
    <property type="entry name" value="L domain-like"/>
    <property type="match status" value="1"/>
</dbReference>
<evidence type="ECO:0000256" key="1">
    <source>
        <dbReference type="ARBA" id="ARBA00022614"/>
    </source>
</evidence>
<dbReference type="InterPro" id="IPR058922">
    <property type="entry name" value="WHD_DRP"/>
</dbReference>
<reference evidence="6" key="2">
    <citation type="submission" date="2013-04" db="UniProtKB">
        <authorList>
            <consortium name="EnsemblPlants"/>
        </authorList>
    </citation>
    <scope>IDENTIFICATION</scope>
</reference>
<evidence type="ECO:0000259" key="4">
    <source>
        <dbReference type="Pfam" id="PF23559"/>
    </source>
</evidence>
<dbReference type="PRINTS" id="PR00364">
    <property type="entry name" value="DISEASERSIST"/>
</dbReference>
<organism evidence="6">
    <name type="scientific">Oryza brachyantha</name>
    <name type="common">malo sina</name>
    <dbReference type="NCBI Taxonomy" id="4533"/>
    <lineage>
        <taxon>Eukaryota</taxon>
        <taxon>Viridiplantae</taxon>
        <taxon>Streptophyta</taxon>
        <taxon>Embryophyta</taxon>
        <taxon>Tracheophyta</taxon>
        <taxon>Spermatophyta</taxon>
        <taxon>Magnoliopsida</taxon>
        <taxon>Liliopsida</taxon>
        <taxon>Poales</taxon>
        <taxon>Poaceae</taxon>
        <taxon>BOP clade</taxon>
        <taxon>Oryzoideae</taxon>
        <taxon>Oryzeae</taxon>
        <taxon>Oryzinae</taxon>
        <taxon>Oryza</taxon>
    </lineage>
</organism>
<dbReference type="InterPro" id="IPR036388">
    <property type="entry name" value="WH-like_DNA-bd_sf"/>
</dbReference>
<keyword evidence="2" id="KW-0677">Repeat</keyword>
<dbReference type="HOGENOM" id="CLU_000837_8_6_1"/>
<dbReference type="Gene3D" id="1.10.8.430">
    <property type="entry name" value="Helical domain of apoptotic protease-activating factors"/>
    <property type="match status" value="1"/>
</dbReference>
<dbReference type="OMA" id="NEVTHAC"/>
<feature type="domain" description="Disease resistance protein winged helix" evidence="4">
    <location>
        <begin position="89"/>
        <end position="158"/>
    </location>
</feature>
<dbReference type="SMART" id="SM00369">
    <property type="entry name" value="LRR_TYP"/>
    <property type="match status" value="3"/>
</dbReference>
<evidence type="ECO:0000313" key="7">
    <source>
        <dbReference type="Proteomes" id="UP000006038"/>
    </source>
</evidence>
<dbReference type="Proteomes" id="UP000006038">
    <property type="component" value="Chromosome 11"/>
</dbReference>
<evidence type="ECO:0000256" key="2">
    <source>
        <dbReference type="ARBA" id="ARBA00022737"/>
    </source>
</evidence>
<feature type="domain" description="Disease resistance R13L4/SHOC-2-like LRR" evidence="5">
    <location>
        <begin position="224"/>
        <end position="510"/>
    </location>
</feature>
<evidence type="ECO:0000256" key="3">
    <source>
        <dbReference type="ARBA" id="ARBA00022821"/>
    </source>
</evidence>
<dbReference type="InterPro" id="IPR055414">
    <property type="entry name" value="LRR_R13L4/SHOC2-like"/>
</dbReference>
<dbReference type="AlphaFoldDB" id="J3NA65"/>
<keyword evidence="1" id="KW-0433">Leucine-rich repeat</keyword>
<dbReference type="InterPro" id="IPR003591">
    <property type="entry name" value="Leu-rich_rpt_typical-subtyp"/>
</dbReference>
<evidence type="ECO:0000259" key="5">
    <source>
        <dbReference type="Pfam" id="PF23598"/>
    </source>
</evidence>
<dbReference type="InterPro" id="IPR027417">
    <property type="entry name" value="P-loop_NTPase"/>
</dbReference>
<dbReference type="GO" id="GO:0002758">
    <property type="term" value="P:innate immune response-activating signaling pathway"/>
    <property type="evidence" value="ECO:0007669"/>
    <property type="project" value="UniProtKB-ARBA"/>
</dbReference>
<keyword evidence="7" id="KW-1185">Reference proteome</keyword>
<dbReference type="SUPFAM" id="SSF52540">
    <property type="entry name" value="P-loop containing nucleoside triphosphate hydrolases"/>
    <property type="match status" value="1"/>
</dbReference>
<dbReference type="GO" id="GO:0043531">
    <property type="term" value="F:ADP binding"/>
    <property type="evidence" value="ECO:0007669"/>
    <property type="project" value="InterPro"/>
</dbReference>
<dbReference type="PANTHER" id="PTHR23155">
    <property type="entry name" value="DISEASE RESISTANCE PROTEIN RP"/>
    <property type="match status" value="1"/>
</dbReference>
<dbReference type="FunFam" id="1.10.10.10:FF:000322">
    <property type="entry name" value="Probable disease resistance protein At1g63360"/>
    <property type="match status" value="1"/>
</dbReference>
<dbReference type="Pfam" id="PF23598">
    <property type="entry name" value="LRR_14"/>
    <property type="match status" value="1"/>
</dbReference>
<accession>J3NA65</accession>